<dbReference type="HOGENOM" id="CLU_154488_1_0_5"/>
<evidence type="ECO:0000313" key="3">
    <source>
        <dbReference type="Proteomes" id="UP000019666"/>
    </source>
</evidence>
<name>A0A017HUJ5_9RHOB</name>
<dbReference type="PROSITE" id="PS51725">
    <property type="entry name" value="ABM"/>
    <property type="match status" value="1"/>
</dbReference>
<accession>A0A017HUJ5</accession>
<gene>
    <name evidence="2" type="ORF">Rumeso_00565</name>
</gene>
<dbReference type="EMBL" id="AOSK01000021">
    <property type="protein sequence ID" value="EYD77838.1"/>
    <property type="molecule type" value="Genomic_DNA"/>
</dbReference>
<organism evidence="2 3">
    <name type="scientific">Rubellimicrobium mesophilum DSM 19309</name>
    <dbReference type="NCBI Taxonomy" id="442562"/>
    <lineage>
        <taxon>Bacteria</taxon>
        <taxon>Pseudomonadati</taxon>
        <taxon>Pseudomonadota</taxon>
        <taxon>Alphaproteobacteria</taxon>
        <taxon>Rhodobacterales</taxon>
        <taxon>Roseobacteraceae</taxon>
        <taxon>Rubellimicrobium</taxon>
    </lineage>
</organism>
<dbReference type="AlphaFoldDB" id="A0A017HUJ5"/>
<dbReference type="Proteomes" id="UP000019666">
    <property type="component" value="Unassembled WGS sequence"/>
</dbReference>
<dbReference type="OrthoDB" id="5518280at2"/>
<sequence length="95" mass="10381">MYGLINRFTTHPGRRDELIAAMTGDAGPLPGCRSFVVAKDPADPDAVWITEVWDSEEDWRASLDLPAVRASIDKALSLIASFGERTVTLPVSLRP</sequence>
<dbReference type="Gene3D" id="3.30.70.100">
    <property type="match status" value="1"/>
</dbReference>
<dbReference type="Pfam" id="PF03992">
    <property type="entry name" value="ABM"/>
    <property type="match status" value="1"/>
</dbReference>
<dbReference type="SUPFAM" id="SSF54909">
    <property type="entry name" value="Dimeric alpha+beta barrel"/>
    <property type="match status" value="1"/>
</dbReference>
<comment type="caution">
    <text evidence="2">The sequence shown here is derived from an EMBL/GenBank/DDBJ whole genome shotgun (WGS) entry which is preliminary data.</text>
</comment>
<dbReference type="InterPro" id="IPR007138">
    <property type="entry name" value="ABM_dom"/>
</dbReference>
<feature type="domain" description="ABM" evidence="1">
    <location>
        <begin position="2"/>
        <end position="87"/>
    </location>
</feature>
<protein>
    <recommendedName>
        <fullName evidence="1">ABM domain-containing protein</fullName>
    </recommendedName>
</protein>
<dbReference type="RefSeq" id="WP_037281217.1">
    <property type="nucleotide sequence ID" value="NZ_KK088582.1"/>
</dbReference>
<proteinExistence type="predicted"/>
<evidence type="ECO:0000313" key="2">
    <source>
        <dbReference type="EMBL" id="EYD77838.1"/>
    </source>
</evidence>
<dbReference type="InterPro" id="IPR011008">
    <property type="entry name" value="Dimeric_a/b-barrel"/>
</dbReference>
<keyword evidence="3" id="KW-1185">Reference proteome</keyword>
<reference evidence="2 3" key="1">
    <citation type="submission" date="2013-02" db="EMBL/GenBank/DDBJ databases">
        <authorList>
            <person name="Fiebig A."/>
            <person name="Goeker M."/>
            <person name="Klenk H.-P.P."/>
        </authorList>
    </citation>
    <scope>NUCLEOTIDE SEQUENCE [LARGE SCALE GENOMIC DNA]</scope>
    <source>
        <strain evidence="2 3">DSM 19309</strain>
    </source>
</reference>
<dbReference type="STRING" id="442562.Rumeso_00565"/>
<evidence type="ECO:0000259" key="1">
    <source>
        <dbReference type="PROSITE" id="PS51725"/>
    </source>
</evidence>